<reference evidence="2" key="1">
    <citation type="submission" date="2021-04" db="EMBL/GenBank/DDBJ databases">
        <title>Devosia litorisediminis sp. nov., isolated from a sand dune.</title>
        <authorList>
            <person name="Park S."/>
            <person name="Yoon J.-H."/>
        </authorList>
    </citation>
    <scope>NUCLEOTIDE SEQUENCE</scope>
    <source>
        <strain evidence="2">BSSL-BM10</strain>
    </source>
</reference>
<dbReference type="Pfam" id="PF20066">
    <property type="entry name" value="Glyoxalase_8"/>
    <property type="match status" value="1"/>
</dbReference>
<feature type="domain" description="Glyoxalase-related protein" evidence="1">
    <location>
        <begin position="2"/>
        <end position="65"/>
    </location>
</feature>
<dbReference type="InterPro" id="IPR045517">
    <property type="entry name" value="Glyoxalase_8"/>
</dbReference>
<gene>
    <name evidence="2" type="ORF">KD146_08490</name>
</gene>
<name>A0A942EAA0_9HYPH</name>
<dbReference type="AlphaFoldDB" id="A0A942EAA0"/>
<evidence type="ECO:0000313" key="2">
    <source>
        <dbReference type="EMBL" id="MBS3848729.1"/>
    </source>
</evidence>
<sequence length="222" mass="24255">MAKLLRQGLAERGVELGHSACLELVARQFGVADWNILSARIDAASGDSLLLPEAWHLSGRSPGKYRAGLDPEQTGIVLIASRPEFADLLGEDDFCTLMQTVDAADFRGQRLRLRAQIKAQAADGVTIWFRIDGPNGLLAFDNLERSQTDGPLTGSSDWTERTIVLEVPQDAVSLNYGVYLKGRGLGWARGFDLEPVDQTVPLNPRIDRKLRAPTNLGFSARG</sequence>
<comment type="caution">
    <text evidence="2">The sequence shown here is derived from an EMBL/GenBank/DDBJ whole genome shotgun (WGS) entry which is preliminary data.</text>
</comment>
<accession>A0A942EAA0</accession>
<protein>
    <recommendedName>
        <fullName evidence="1">Glyoxalase-related protein domain-containing protein</fullName>
    </recommendedName>
</protein>
<organism evidence="2 3">
    <name type="scientific">Devosia litorisediminis</name>
    <dbReference type="NCBI Taxonomy" id="2829817"/>
    <lineage>
        <taxon>Bacteria</taxon>
        <taxon>Pseudomonadati</taxon>
        <taxon>Pseudomonadota</taxon>
        <taxon>Alphaproteobacteria</taxon>
        <taxon>Hyphomicrobiales</taxon>
        <taxon>Devosiaceae</taxon>
        <taxon>Devosia</taxon>
    </lineage>
</organism>
<dbReference type="Gene3D" id="2.60.120.260">
    <property type="entry name" value="Galactose-binding domain-like"/>
    <property type="match status" value="1"/>
</dbReference>
<proteinExistence type="predicted"/>
<evidence type="ECO:0000259" key="1">
    <source>
        <dbReference type="Pfam" id="PF20066"/>
    </source>
</evidence>
<dbReference type="EMBL" id="JAGXTP010000001">
    <property type="protein sequence ID" value="MBS3848729.1"/>
    <property type="molecule type" value="Genomic_DNA"/>
</dbReference>
<dbReference type="Proteomes" id="UP000678281">
    <property type="component" value="Unassembled WGS sequence"/>
</dbReference>
<evidence type="ECO:0000313" key="3">
    <source>
        <dbReference type="Proteomes" id="UP000678281"/>
    </source>
</evidence>
<keyword evidence="3" id="KW-1185">Reference proteome</keyword>